<proteinExistence type="predicted"/>
<dbReference type="InterPro" id="IPR032694">
    <property type="entry name" value="CopC/D"/>
</dbReference>
<protein>
    <submittedName>
        <fullName evidence="8">Putative copper resistance protein D</fullName>
    </submittedName>
</protein>
<dbReference type="EMBL" id="FTOF01000010">
    <property type="protein sequence ID" value="SIS51141.1"/>
    <property type="molecule type" value="Genomic_DNA"/>
</dbReference>
<sequence length="668" mass="72961">MSEKQAVKSAWPVYLAVLAVGAVVAGALSFSFVGGSLAALGIPDPGPLTTVGLPALRGVAWLLGALATGSFMFAAFMIPPNSRKLIDASLAVDGHLAARTAAWSSAGLALIALVMIPLVLSDVSGTPLPEVMFSPQMWATALERVAEAKIWLIVGLIAAVVAGFGFACSSWSSQVALFIGSIITVIPLGLSGHSASGGNHDYGTNSYLWHLVFMLLWVGGLLALIAHARRLGPEMPRAVRRYSSVALFAFVTLMVSGVVNALIRVQFSDLTSTAYGWTVLLKVIGLAVLGLLGYAHRQLTIPQLESRPRLFGRIAVVETLVMAAVTGVAVSMGRTPPPAPLQPDLTPMQIQMGYNLEVAPTVTNVFGMWRFEVFFSVIALLLAAYYLHLVRRVDGWKHSRTAWWLAGCATTVVIMSSGIGMYMPASFSVHMVVHMILSMVVPVFLVLGAPLTLVKQAYPEGEFNARAWVEAFEESTFLKVVTYPPVSTVQFLVVFYVLYVFPSFYEFAVSEHAGHLIMNAVFLLSGYFYFWDLIGPDYVPNRRATVIRFAWFVFSMPIHLFMGVYLMQLSYVLAEDFYTNLELPWNPDLLRDQKIGGGIGWAAGGFPMALVFVILLLGWLRDDRADAKDSDRREDESDDEQWRAYNEMLAQYSARSKQNSNRGSNGTN</sequence>
<feature type="transmembrane region" description="Helical" evidence="6">
    <location>
        <begin position="546"/>
        <end position="567"/>
    </location>
</feature>
<dbReference type="RefSeq" id="WP_076599616.1">
    <property type="nucleotide sequence ID" value="NZ_CP046976.1"/>
</dbReference>
<evidence type="ECO:0000313" key="8">
    <source>
        <dbReference type="EMBL" id="SIS51141.1"/>
    </source>
</evidence>
<evidence type="ECO:0000256" key="6">
    <source>
        <dbReference type="SAM" id="Phobius"/>
    </source>
</evidence>
<feature type="transmembrane region" description="Helical" evidence="6">
    <location>
        <begin position="373"/>
        <end position="390"/>
    </location>
</feature>
<accession>A0A1N7JPF1</accession>
<feature type="transmembrane region" description="Helical" evidence="6">
    <location>
        <begin position="59"/>
        <end position="79"/>
    </location>
</feature>
<dbReference type="OrthoDB" id="5241646at2"/>
<comment type="subcellular location">
    <subcellularLocation>
        <location evidence="1">Cell membrane</location>
        <topology evidence="1">Multi-pass membrane protein</topology>
    </subcellularLocation>
</comment>
<feature type="transmembrane region" description="Helical" evidence="6">
    <location>
        <begin position="513"/>
        <end position="534"/>
    </location>
</feature>
<keyword evidence="2" id="KW-1003">Cell membrane</keyword>
<dbReference type="AlphaFoldDB" id="A0A1N7JPF1"/>
<evidence type="ECO:0000256" key="5">
    <source>
        <dbReference type="ARBA" id="ARBA00023136"/>
    </source>
</evidence>
<feature type="transmembrane region" description="Helical" evidence="6">
    <location>
        <begin position="175"/>
        <end position="195"/>
    </location>
</feature>
<dbReference type="PANTHER" id="PTHR34820:SF4">
    <property type="entry name" value="INNER MEMBRANE PROTEIN YEBZ"/>
    <property type="match status" value="1"/>
</dbReference>
<feature type="transmembrane region" description="Helical" evidence="6">
    <location>
        <begin position="12"/>
        <end position="39"/>
    </location>
</feature>
<gene>
    <name evidence="8" type="ORF">SAMN05444817_1104</name>
</gene>
<feature type="transmembrane region" description="Helical" evidence="6">
    <location>
        <begin position="150"/>
        <end position="168"/>
    </location>
</feature>
<keyword evidence="9" id="KW-1185">Reference proteome</keyword>
<dbReference type="Pfam" id="PF05425">
    <property type="entry name" value="CopD"/>
    <property type="match status" value="1"/>
</dbReference>
<feature type="domain" description="Copper resistance protein D" evidence="7">
    <location>
        <begin position="237"/>
        <end position="331"/>
    </location>
</feature>
<feature type="transmembrane region" description="Helical" evidence="6">
    <location>
        <begin position="431"/>
        <end position="454"/>
    </location>
</feature>
<reference evidence="9" key="1">
    <citation type="submission" date="2017-01" db="EMBL/GenBank/DDBJ databases">
        <authorList>
            <person name="Varghese N."/>
            <person name="Submissions S."/>
        </authorList>
    </citation>
    <scope>NUCLEOTIDE SEQUENCE [LARGE SCALE GENOMIC DNA]</scope>
    <source>
        <strain evidence="9">DSM 44531</strain>
    </source>
</reference>
<name>A0A1N7JPF1_9CORY</name>
<dbReference type="GO" id="GO:0006825">
    <property type="term" value="P:copper ion transport"/>
    <property type="evidence" value="ECO:0007669"/>
    <property type="project" value="InterPro"/>
</dbReference>
<evidence type="ECO:0000256" key="4">
    <source>
        <dbReference type="ARBA" id="ARBA00022989"/>
    </source>
</evidence>
<dbReference type="InterPro" id="IPR019108">
    <property type="entry name" value="Caa3_assmbl_CtaG-rel"/>
</dbReference>
<dbReference type="PANTHER" id="PTHR34820">
    <property type="entry name" value="INNER MEMBRANE PROTEIN YEBZ"/>
    <property type="match status" value="1"/>
</dbReference>
<feature type="transmembrane region" description="Helical" evidence="6">
    <location>
        <begin position="100"/>
        <end position="120"/>
    </location>
</feature>
<evidence type="ECO:0000313" key="9">
    <source>
        <dbReference type="Proteomes" id="UP000186292"/>
    </source>
</evidence>
<evidence type="ECO:0000259" key="7">
    <source>
        <dbReference type="Pfam" id="PF05425"/>
    </source>
</evidence>
<feature type="transmembrane region" description="Helical" evidence="6">
    <location>
        <begin position="245"/>
        <end position="263"/>
    </location>
</feature>
<evidence type="ECO:0000256" key="3">
    <source>
        <dbReference type="ARBA" id="ARBA00022692"/>
    </source>
</evidence>
<evidence type="ECO:0000256" key="1">
    <source>
        <dbReference type="ARBA" id="ARBA00004651"/>
    </source>
</evidence>
<feature type="transmembrane region" description="Helical" evidence="6">
    <location>
        <begin position="314"/>
        <end position="333"/>
    </location>
</feature>
<dbReference type="InterPro" id="IPR008457">
    <property type="entry name" value="Cu-R_CopD_dom"/>
</dbReference>
<evidence type="ECO:0000256" key="2">
    <source>
        <dbReference type="ARBA" id="ARBA00022475"/>
    </source>
</evidence>
<feature type="transmembrane region" description="Helical" evidence="6">
    <location>
        <begin position="275"/>
        <end position="294"/>
    </location>
</feature>
<dbReference type="Pfam" id="PF09678">
    <property type="entry name" value="Caa3_CtaG"/>
    <property type="match status" value="1"/>
</dbReference>
<dbReference type="GO" id="GO:0005886">
    <property type="term" value="C:plasma membrane"/>
    <property type="evidence" value="ECO:0007669"/>
    <property type="project" value="UniProtKB-SubCell"/>
</dbReference>
<organism evidence="8 9">
    <name type="scientific">Corynebacterium appendicis CIP 107643</name>
    <dbReference type="NCBI Taxonomy" id="1161099"/>
    <lineage>
        <taxon>Bacteria</taxon>
        <taxon>Bacillati</taxon>
        <taxon>Actinomycetota</taxon>
        <taxon>Actinomycetes</taxon>
        <taxon>Mycobacteriales</taxon>
        <taxon>Corynebacteriaceae</taxon>
        <taxon>Corynebacterium</taxon>
    </lineage>
</organism>
<dbReference type="Proteomes" id="UP000186292">
    <property type="component" value="Unassembled WGS sequence"/>
</dbReference>
<keyword evidence="3 6" id="KW-0812">Transmembrane</keyword>
<feature type="transmembrane region" description="Helical" evidence="6">
    <location>
        <begin position="599"/>
        <end position="620"/>
    </location>
</feature>
<feature type="transmembrane region" description="Helical" evidence="6">
    <location>
        <begin position="402"/>
        <end position="425"/>
    </location>
</feature>
<feature type="transmembrane region" description="Helical" evidence="6">
    <location>
        <begin position="207"/>
        <end position="225"/>
    </location>
</feature>
<keyword evidence="4 6" id="KW-1133">Transmembrane helix</keyword>
<feature type="transmembrane region" description="Helical" evidence="6">
    <location>
        <begin position="480"/>
        <end position="501"/>
    </location>
</feature>
<dbReference type="STRING" id="1161099.SAMN05444817_1104"/>
<keyword evidence="5 6" id="KW-0472">Membrane</keyword>